<evidence type="ECO:0000256" key="2">
    <source>
        <dbReference type="ARBA" id="ARBA00022679"/>
    </source>
</evidence>
<accession>A0A344TZM8</accession>
<dbReference type="PANTHER" id="PTHR43712">
    <property type="entry name" value="PUTATIVE (AFU_ORTHOLOGUE AFUA_4G14580)-RELATED"/>
    <property type="match status" value="1"/>
</dbReference>
<dbReference type="PROSITE" id="PS51683">
    <property type="entry name" value="SAM_OMT_II"/>
    <property type="match status" value="1"/>
</dbReference>
<dbReference type="Gene3D" id="1.10.10.10">
    <property type="entry name" value="Winged helix-like DNA-binding domain superfamily/Winged helix DNA-binding domain"/>
    <property type="match status" value="1"/>
</dbReference>
<protein>
    <submittedName>
        <fullName evidence="8">Methyltransferase</fullName>
    </submittedName>
</protein>
<reference evidence="8 9" key="1">
    <citation type="submission" date="2018-01" db="EMBL/GenBank/DDBJ databases">
        <title>Draft genome Sequence of streptomyces globosus LZH-48.</title>
        <authorList>
            <person name="Ran K."/>
            <person name="Li Z."/>
            <person name="Wei S."/>
            <person name="Dong R."/>
        </authorList>
    </citation>
    <scope>NUCLEOTIDE SEQUENCE [LARGE SCALE GENOMIC DNA]</scope>
    <source>
        <strain evidence="8 9">LZH-48</strain>
    </source>
</reference>
<feature type="domain" description="O-methyltransferase dimerisation" evidence="7">
    <location>
        <begin position="45"/>
        <end position="113"/>
    </location>
</feature>
<evidence type="ECO:0000256" key="4">
    <source>
        <dbReference type="PIRSR" id="PIRSR005739-1"/>
    </source>
</evidence>
<dbReference type="GO" id="GO:0008171">
    <property type="term" value="F:O-methyltransferase activity"/>
    <property type="evidence" value="ECO:0007669"/>
    <property type="project" value="InterPro"/>
</dbReference>
<evidence type="ECO:0000259" key="6">
    <source>
        <dbReference type="Pfam" id="PF00891"/>
    </source>
</evidence>
<proteinExistence type="predicted"/>
<dbReference type="KEGG" id="sgz:C0216_12105"/>
<dbReference type="Gene3D" id="3.40.50.150">
    <property type="entry name" value="Vaccinia Virus protein VP39"/>
    <property type="match status" value="1"/>
</dbReference>
<dbReference type="Pfam" id="PF00891">
    <property type="entry name" value="Methyltransf_2"/>
    <property type="match status" value="1"/>
</dbReference>
<evidence type="ECO:0000313" key="8">
    <source>
        <dbReference type="EMBL" id="AXE24099.1"/>
    </source>
</evidence>
<dbReference type="InterPro" id="IPR012967">
    <property type="entry name" value="COMT_dimerisation"/>
</dbReference>
<sequence>MPPRRDGQGGPGRPQHSGINPPSAFTLCSRKPKGGRVGLTTLADLATPMAVRVAATLGVADHLVAGRRTAAELAAAAGAHPDALDRLLRHLVGVGLFTRDTGSGRYGLTALGEQLRDDHPAGKRRWLDLTGAVGRGDLSFVELLHSVRTGEPAYPVRHGAALWEDLASDPERSASFDALMSHHVAVEHARLPQAYDWAALGHVVDVGGGSGGLLAHLLAAHPELRGTVVDLPGPAAAARRLFADRGLSGRADVAPGSFFERLPAGAGGYVLSAVLHDWSDDPATALLCRCAEAAGAKGAVLVIEAIGRDGESPNTAMDLRMLAYNGGKERGLAEIRVLGERAGLAVRGVHPAGHLSIIELAASD</sequence>
<evidence type="ECO:0000256" key="3">
    <source>
        <dbReference type="ARBA" id="ARBA00022691"/>
    </source>
</evidence>
<dbReference type="Pfam" id="PF08100">
    <property type="entry name" value="Dimerisation"/>
    <property type="match status" value="1"/>
</dbReference>
<dbReference type="AlphaFoldDB" id="A0A344TZM8"/>
<dbReference type="GO" id="GO:0032259">
    <property type="term" value="P:methylation"/>
    <property type="evidence" value="ECO:0007669"/>
    <property type="project" value="UniProtKB-KW"/>
</dbReference>
<feature type="active site" description="Proton acceptor" evidence="4">
    <location>
        <position position="276"/>
    </location>
</feature>
<dbReference type="InterPro" id="IPR001077">
    <property type="entry name" value="COMT_C"/>
</dbReference>
<name>A0A344TZM8_9ACTN</name>
<feature type="region of interest" description="Disordered" evidence="5">
    <location>
        <begin position="1"/>
        <end position="23"/>
    </location>
</feature>
<dbReference type="InterPro" id="IPR036390">
    <property type="entry name" value="WH_DNA-bd_sf"/>
</dbReference>
<dbReference type="PIRSF" id="PIRSF005739">
    <property type="entry name" value="O-mtase"/>
    <property type="match status" value="1"/>
</dbReference>
<dbReference type="InterPro" id="IPR036388">
    <property type="entry name" value="WH-like_DNA-bd_sf"/>
</dbReference>
<dbReference type="Proteomes" id="UP000252004">
    <property type="component" value="Chromosome"/>
</dbReference>
<evidence type="ECO:0000256" key="1">
    <source>
        <dbReference type="ARBA" id="ARBA00022603"/>
    </source>
</evidence>
<evidence type="ECO:0000313" key="9">
    <source>
        <dbReference type="Proteomes" id="UP000252004"/>
    </source>
</evidence>
<gene>
    <name evidence="8" type="ORF">C0216_12105</name>
</gene>
<keyword evidence="3" id="KW-0949">S-adenosyl-L-methionine</keyword>
<dbReference type="Gene3D" id="1.10.287.1350">
    <property type="match status" value="1"/>
</dbReference>
<evidence type="ECO:0000259" key="7">
    <source>
        <dbReference type="Pfam" id="PF08100"/>
    </source>
</evidence>
<dbReference type="InterPro" id="IPR029063">
    <property type="entry name" value="SAM-dependent_MTases_sf"/>
</dbReference>
<feature type="domain" description="O-methyltransferase C-terminal" evidence="6">
    <location>
        <begin position="141"/>
        <end position="344"/>
    </location>
</feature>
<dbReference type="PANTHER" id="PTHR43712:SF2">
    <property type="entry name" value="O-METHYLTRANSFERASE CICE"/>
    <property type="match status" value="1"/>
</dbReference>
<dbReference type="OrthoDB" id="4145676at2"/>
<dbReference type="GO" id="GO:0046983">
    <property type="term" value="F:protein dimerization activity"/>
    <property type="evidence" value="ECO:0007669"/>
    <property type="project" value="InterPro"/>
</dbReference>
<dbReference type="EMBL" id="CP030862">
    <property type="protein sequence ID" value="AXE24099.1"/>
    <property type="molecule type" value="Genomic_DNA"/>
</dbReference>
<dbReference type="SUPFAM" id="SSF46785">
    <property type="entry name" value="Winged helix' DNA-binding domain"/>
    <property type="match status" value="1"/>
</dbReference>
<keyword evidence="9" id="KW-1185">Reference proteome</keyword>
<keyword evidence="2 8" id="KW-0808">Transferase</keyword>
<keyword evidence="1 8" id="KW-0489">Methyltransferase</keyword>
<evidence type="ECO:0000256" key="5">
    <source>
        <dbReference type="SAM" id="MobiDB-lite"/>
    </source>
</evidence>
<organism evidence="8 9">
    <name type="scientific">Streptomyces globosus</name>
    <dbReference type="NCBI Taxonomy" id="68209"/>
    <lineage>
        <taxon>Bacteria</taxon>
        <taxon>Bacillati</taxon>
        <taxon>Actinomycetota</taxon>
        <taxon>Actinomycetes</taxon>
        <taxon>Kitasatosporales</taxon>
        <taxon>Streptomycetaceae</taxon>
        <taxon>Streptomyces</taxon>
    </lineage>
</organism>
<dbReference type="SUPFAM" id="SSF53335">
    <property type="entry name" value="S-adenosyl-L-methionine-dependent methyltransferases"/>
    <property type="match status" value="1"/>
</dbReference>
<dbReference type="InterPro" id="IPR016461">
    <property type="entry name" value="COMT-like"/>
</dbReference>